<name>A0A8C2NGI3_CAPHI</name>
<evidence type="ECO:0000256" key="1">
    <source>
        <dbReference type="SAM" id="MobiDB-lite"/>
    </source>
</evidence>
<organism evidence="2">
    <name type="scientific">Capra hircus</name>
    <name type="common">Goat</name>
    <dbReference type="NCBI Taxonomy" id="9925"/>
    <lineage>
        <taxon>Eukaryota</taxon>
        <taxon>Metazoa</taxon>
        <taxon>Chordata</taxon>
        <taxon>Craniata</taxon>
        <taxon>Vertebrata</taxon>
        <taxon>Euteleostomi</taxon>
        <taxon>Mammalia</taxon>
        <taxon>Eutheria</taxon>
        <taxon>Laurasiatheria</taxon>
        <taxon>Artiodactyla</taxon>
        <taxon>Ruminantia</taxon>
        <taxon>Pecora</taxon>
        <taxon>Bovidae</taxon>
        <taxon>Caprinae</taxon>
        <taxon>Capra</taxon>
    </lineage>
</organism>
<reference evidence="2" key="2">
    <citation type="submission" date="2025-08" db="UniProtKB">
        <authorList>
            <consortium name="Ensembl"/>
        </authorList>
    </citation>
    <scope>IDENTIFICATION</scope>
</reference>
<proteinExistence type="predicted"/>
<protein>
    <submittedName>
        <fullName evidence="2">Uncharacterized protein</fullName>
    </submittedName>
</protein>
<sequence length="106" mass="11330">MHDRGQVLPAKTNLATGLAFSRGFQGPWRTSKCLFNPHGFQNADPARETCRCSRLPTCSVSAGSGRLCRQPRWEERTKGRGGECRPAGLSAGDCAPPPAHAPPSQG</sequence>
<feature type="compositionally biased region" description="Pro residues" evidence="1">
    <location>
        <begin position="95"/>
        <end position="106"/>
    </location>
</feature>
<dbReference type="Ensembl" id="ENSCHIT00010006198.1">
    <property type="protein sequence ID" value="ENSCHIP00010004449.1"/>
    <property type="gene ID" value="ENSCHIG00010003212.1"/>
</dbReference>
<reference evidence="2" key="1">
    <citation type="submission" date="2019-03" db="EMBL/GenBank/DDBJ databases">
        <title>Genome sequencing and reference-guided assembly of Black Bengal Goat (Capra hircus).</title>
        <authorList>
            <person name="Siddiki A.Z."/>
            <person name="Baten A."/>
            <person name="Billah M."/>
            <person name="Alam M.A.U."/>
            <person name="Shawrob K.S.M."/>
            <person name="Saha S."/>
            <person name="Chowdhury M."/>
            <person name="Rahman A.H."/>
            <person name="Stear M."/>
            <person name="Miah G."/>
            <person name="Das G.B."/>
            <person name="Hossain M.M."/>
            <person name="Kumkum M."/>
            <person name="Islam M.S."/>
            <person name="Mollah A.M."/>
            <person name="Ahsan A."/>
            <person name="Tusar F."/>
            <person name="Khan M.K.I."/>
        </authorList>
    </citation>
    <scope>NUCLEOTIDE SEQUENCE [LARGE SCALE GENOMIC DNA]</scope>
</reference>
<feature type="region of interest" description="Disordered" evidence="1">
    <location>
        <begin position="75"/>
        <end position="106"/>
    </location>
</feature>
<evidence type="ECO:0000313" key="2">
    <source>
        <dbReference type="Ensembl" id="ENSCHIP00010004449.1"/>
    </source>
</evidence>
<accession>A0A8C2NGI3</accession>
<dbReference type="AlphaFoldDB" id="A0A8C2NGI3"/>